<feature type="transmembrane region" description="Helical" evidence="1">
    <location>
        <begin position="128"/>
        <end position="150"/>
    </location>
</feature>
<dbReference type="AlphaFoldDB" id="A0A1M5N2R4"/>
<evidence type="ECO:0000256" key="1">
    <source>
        <dbReference type="SAM" id="Phobius"/>
    </source>
</evidence>
<dbReference type="OrthoDB" id="977366at2"/>
<evidence type="ECO:0000259" key="2">
    <source>
        <dbReference type="PROSITE" id="PS51781"/>
    </source>
</evidence>
<feature type="domain" description="SH3b" evidence="2">
    <location>
        <begin position="181"/>
        <end position="243"/>
    </location>
</feature>
<name>A0A1M5N2R4_9BACT</name>
<sequence>MQSRVLKFLAILGLTLFFGAGSLHAQVGRFRLQQADSLYGKKKYTQSLDHYASILSQHEYSPAMLLKMAYIEEGLNRIGPALYYLNLYYLASNDKQVLDKMEELATKYNLKGYDHTDADRFLTFYHDYYLPLSIGLAALALLLLSITFALRRRGRSPIAVGIVSMLVLLVLVVHINLGEKPSTGIVGNANTYLMDGPSPGAAVISVIDEGHRVEIVGHRDVWVQVMWNGTTAYIKGNNLLSVSL</sequence>
<evidence type="ECO:0000313" key="3">
    <source>
        <dbReference type="EMBL" id="SHG83715.1"/>
    </source>
</evidence>
<keyword evidence="1" id="KW-0812">Transmembrane</keyword>
<feature type="transmembrane region" description="Helical" evidence="1">
    <location>
        <begin position="157"/>
        <end position="177"/>
    </location>
</feature>
<protein>
    <submittedName>
        <fullName evidence="3">SH3 domain-containing protein</fullName>
    </submittedName>
</protein>
<dbReference type="STRING" id="947013.SAMN04488109_2069"/>
<gene>
    <name evidence="3" type="ORF">SAMN04488109_2069</name>
</gene>
<proteinExistence type="predicted"/>
<dbReference type="RefSeq" id="WP_084138010.1">
    <property type="nucleotide sequence ID" value="NZ_FQWQ01000001.1"/>
</dbReference>
<dbReference type="PROSITE" id="PS51781">
    <property type="entry name" value="SH3B"/>
    <property type="match status" value="1"/>
</dbReference>
<dbReference type="Gene3D" id="2.30.30.40">
    <property type="entry name" value="SH3 Domains"/>
    <property type="match status" value="1"/>
</dbReference>
<accession>A0A1M5N2R4</accession>
<evidence type="ECO:0000313" key="4">
    <source>
        <dbReference type="Proteomes" id="UP000184212"/>
    </source>
</evidence>
<keyword evidence="1" id="KW-1133">Transmembrane helix</keyword>
<dbReference type="Pfam" id="PF08239">
    <property type="entry name" value="SH3_3"/>
    <property type="match status" value="1"/>
</dbReference>
<reference evidence="3 4" key="1">
    <citation type="submission" date="2016-11" db="EMBL/GenBank/DDBJ databases">
        <authorList>
            <person name="Jaros S."/>
            <person name="Januszkiewicz K."/>
            <person name="Wedrychowicz H."/>
        </authorList>
    </citation>
    <scope>NUCLEOTIDE SEQUENCE [LARGE SCALE GENOMIC DNA]</scope>
    <source>
        <strain evidence="3 4">DSM 24574</strain>
    </source>
</reference>
<keyword evidence="4" id="KW-1185">Reference proteome</keyword>
<dbReference type="EMBL" id="FQWQ01000001">
    <property type="protein sequence ID" value="SHG83715.1"/>
    <property type="molecule type" value="Genomic_DNA"/>
</dbReference>
<dbReference type="InterPro" id="IPR003646">
    <property type="entry name" value="SH3-like_bac-type"/>
</dbReference>
<dbReference type="Proteomes" id="UP000184212">
    <property type="component" value="Unassembled WGS sequence"/>
</dbReference>
<keyword evidence="1" id="KW-0472">Membrane</keyword>
<organism evidence="3 4">
    <name type="scientific">Chryseolinea serpens</name>
    <dbReference type="NCBI Taxonomy" id="947013"/>
    <lineage>
        <taxon>Bacteria</taxon>
        <taxon>Pseudomonadati</taxon>
        <taxon>Bacteroidota</taxon>
        <taxon>Cytophagia</taxon>
        <taxon>Cytophagales</taxon>
        <taxon>Fulvivirgaceae</taxon>
        <taxon>Chryseolinea</taxon>
    </lineage>
</organism>